<feature type="region of interest" description="Disordered" evidence="1">
    <location>
        <begin position="50"/>
        <end position="92"/>
    </location>
</feature>
<sequence>MEPVMRGNYRIEQTFSIVQSDLTDENGLFAPIVLVGDLRVTERESDGLRLDGRPRDFRRPFRGGRKQHKRATKKTPYLSDAPKEDEDERYSLEAGEANVRMVREAQ</sequence>
<protein>
    <submittedName>
        <fullName evidence="2">Uncharacterized protein</fullName>
    </submittedName>
</protein>
<name>A0A8X6U685_NEPPI</name>
<gene>
    <name evidence="2" type="ORF">NPIL_564081</name>
</gene>
<reference evidence="2" key="1">
    <citation type="submission" date="2020-08" db="EMBL/GenBank/DDBJ databases">
        <title>Multicomponent nature underlies the extraordinary mechanical properties of spider dragline silk.</title>
        <authorList>
            <person name="Kono N."/>
            <person name="Nakamura H."/>
            <person name="Mori M."/>
            <person name="Yoshida Y."/>
            <person name="Ohtoshi R."/>
            <person name="Malay A.D."/>
            <person name="Moran D.A.P."/>
            <person name="Tomita M."/>
            <person name="Numata K."/>
            <person name="Arakawa K."/>
        </authorList>
    </citation>
    <scope>NUCLEOTIDE SEQUENCE</scope>
</reference>
<dbReference type="AlphaFoldDB" id="A0A8X6U685"/>
<dbReference type="EMBL" id="BMAW01022663">
    <property type="protein sequence ID" value="GFT78802.1"/>
    <property type="molecule type" value="Genomic_DNA"/>
</dbReference>
<feature type="compositionally biased region" description="Basic and acidic residues" evidence="1">
    <location>
        <begin position="50"/>
        <end position="59"/>
    </location>
</feature>
<accession>A0A8X6U685</accession>
<dbReference type="Proteomes" id="UP000887013">
    <property type="component" value="Unassembled WGS sequence"/>
</dbReference>
<evidence type="ECO:0000313" key="2">
    <source>
        <dbReference type="EMBL" id="GFT78802.1"/>
    </source>
</evidence>
<feature type="compositionally biased region" description="Basic residues" evidence="1">
    <location>
        <begin position="60"/>
        <end position="73"/>
    </location>
</feature>
<proteinExistence type="predicted"/>
<comment type="caution">
    <text evidence="2">The sequence shown here is derived from an EMBL/GenBank/DDBJ whole genome shotgun (WGS) entry which is preliminary data.</text>
</comment>
<organism evidence="2 3">
    <name type="scientific">Nephila pilipes</name>
    <name type="common">Giant wood spider</name>
    <name type="synonym">Nephila maculata</name>
    <dbReference type="NCBI Taxonomy" id="299642"/>
    <lineage>
        <taxon>Eukaryota</taxon>
        <taxon>Metazoa</taxon>
        <taxon>Ecdysozoa</taxon>
        <taxon>Arthropoda</taxon>
        <taxon>Chelicerata</taxon>
        <taxon>Arachnida</taxon>
        <taxon>Araneae</taxon>
        <taxon>Araneomorphae</taxon>
        <taxon>Entelegynae</taxon>
        <taxon>Araneoidea</taxon>
        <taxon>Nephilidae</taxon>
        <taxon>Nephila</taxon>
    </lineage>
</organism>
<keyword evidence="3" id="KW-1185">Reference proteome</keyword>
<evidence type="ECO:0000313" key="3">
    <source>
        <dbReference type="Proteomes" id="UP000887013"/>
    </source>
</evidence>
<evidence type="ECO:0000256" key="1">
    <source>
        <dbReference type="SAM" id="MobiDB-lite"/>
    </source>
</evidence>